<dbReference type="AlphaFoldDB" id="A0A1H3NPC9"/>
<proteinExistence type="predicted"/>
<evidence type="ECO:0008006" key="3">
    <source>
        <dbReference type="Google" id="ProtNLM"/>
    </source>
</evidence>
<reference evidence="2" key="1">
    <citation type="submission" date="2016-10" db="EMBL/GenBank/DDBJ databases">
        <authorList>
            <person name="Varghese N."/>
            <person name="Submissions S."/>
        </authorList>
    </citation>
    <scope>NUCLEOTIDE SEQUENCE [LARGE SCALE GENOMIC DNA]</scope>
    <source>
        <strain evidence="2">DC30,IBRC 10041,KCTC 4046</strain>
    </source>
</reference>
<dbReference type="Proteomes" id="UP000199079">
    <property type="component" value="Unassembled WGS sequence"/>
</dbReference>
<protein>
    <recommendedName>
        <fullName evidence="3">Small CPxCG-related zinc finger protein</fullName>
    </recommendedName>
</protein>
<gene>
    <name evidence="1" type="ORF">SAMN05216564_1142</name>
</gene>
<keyword evidence="2" id="KW-1185">Reference proteome</keyword>
<dbReference type="RefSeq" id="WP_092735030.1">
    <property type="nucleotide sequence ID" value="NZ_FNPC01000014.1"/>
</dbReference>
<dbReference type="OrthoDB" id="103460at2157"/>
<sequence length="67" mass="7345">MSDHYCPHCDVAMEETTVTAEGVGDLYVKTKREKGVLKRLGIGDNTSLDAFLCPECGLTQFYADLST</sequence>
<evidence type="ECO:0000313" key="1">
    <source>
        <dbReference type="EMBL" id="SDY90265.1"/>
    </source>
</evidence>
<name>A0A1H3NPC9_9EURY</name>
<accession>A0A1H3NPC9</accession>
<dbReference type="EMBL" id="FNPC01000014">
    <property type="protein sequence ID" value="SDY90265.1"/>
    <property type="molecule type" value="Genomic_DNA"/>
</dbReference>
<evidence type="ECO:0000313" key="2">
    <source>
        <dbReference type="Proteomes" id="UP000199079"/>
    </source>
</evidence>
<organism evidence="1 2">
    <name type="scientific">Halopenitus persicus</name>
    <dbReference type="NCBI Taxonomy" id="1048396"/>
    <lineage>
        <taxon>Archaea</taxon>
        <taxon>Methanobacteriati</taxon>
        <taxon>Methanobacteriota</taxon>
        <taxon>Stenosarchaea group</taxon>
        <taxon>Halobacteria</taxon>
        <taxon>Halobacteriales</taxon>
        <taxon>Haloferacaceae</taxon>
        <taxon>Halopenitus</taxon>
    </lineage>
</organism>